<keyword evidence="1" id="KW-0805">Transcription regulation</keyword>
<dbReference type="SUPFAM" id="SSF51215">
    <property type="entry name" value="Regulatory protein AraC"/>
    <property type="match status" value="1"/>
</dbReference>
<dbReference type="Pfam" id="PF12833">
    <property type="entry name" value="HTH_18"/>
    <property type="match status" value="1"/>
</dbReference>
<dbReference type="InterPro" id="IPR003313">
    <property type="entry name" value="AraC-bd"/>
</dbReference>
<evidence type="ECO:0000313" key="6">
    <source>
        <dbReference type="Proteomes" id="UP000187412"/>
    </source>
</evidence>
<dbReference type="PRINTS" id="PR00032">
    <property type="entry name" value="HTHARAC"/>
</dbReference>
<sequence length="294" mass="33329">MKNEKALGVYGFRFSEPEQLPLCNLFAVGHEIVSDPSYHWNGMERRDGPLLLFQYTVDGAGGFSTEHESFKISSGRAFLAEIPSIHSYYYPGGSQPWEFYFLLFRPQLVQPLWEEIKAKLGPAPVIDAGSLPIRMLRDITREAHSGKITDPYIASSLLYQFMMELGRLSSSGPRHETEWPAAVRDAVNFIEGHYNSMIGQEELAEKLGLSKFHLLRTFSKYVGVTPNEYLNRIRIERAVDLLRTTDHSIEAIAVQVGYSTGSYFIKVFHKLTGQTPGNFRTGNGSLQYNRLFFS</sequence>
<gene>
    <name evidence="5" type="ORF">BSK56_05875</name>
</gene>
<dbReference type="Pfam" id="PF02311">
    <property type="entry name" value="AraC_binding"/>
    <property type="match status" value="1"/>
</dbReference>
<dbReference type="SUPFAM" id="SSF46689">
    <property type="entry name" value="Homeodomain-like"/>
    <property type="match status" value="2"/>
</dbReference>
<dbReference type="PANTHER" id="PTHR46796">
    <property type="entry name" value="HTH-TYPE TRANSCRIPTIONAL ACTIVATOR RHAS-RELATED"/>
    <property type="match status" value="1"/>
</dbReference>
<evidence type="ECO:0000256" key="1">
    <source>
        <dbReference type="ARBA" id="ARBA00023015"/>
    </source>
</evidence>
<evidence type="ECO:0000256" key="2">
    <source>
        <dbReference type="ARBA" id="ARBA00023125"/>
    </source>
</evidence>
<dbReference type="PROSITE" id="PS01124">
    <property type="entry name" value="HTH_ARAC_FAMILY_2"/>
    <property type="match status" value="1"/>
</dbReference>
<organism evidence="5 6">
    <name type="scientific">Paenibacillus borealis</name>
    <dbReference type="NCBI Taxonomy" id="160799"/>
    <lineage>
        <taxon>Bacteria</taxon>
        <taxon>Bacillati</taxon>
        <taxon>Bacillota</taxon>
        <taxon>Bacilli</taxon>
        <taxon>Bacillales</taxon>
        <taxon>Paenibacillaceae</taxon>
        <taxon>Paenibacillus</taxon>
    </lineage>
</organism>
<dbReference type="InterPro" id="IPR050204">
    <property type="entry name" value="AraC_XylS_family_regulators"/>
</dbReference>
<name>A0ABX3HPD0_PAEBO</name>
<evidence type="ECO:0000313" key="5">
    <source>
        <dbReference type="EMBL" id="OMD51391.1"/>
    </source>
</evidence>
<feature type="domain" description="HTH araC/xylS-type" evidence="4">
    <location>
        <begin position="184"/>
        <end position="282"/>
    </location>
</feature>
<dbReference type="Gene3D" id="1.10.10.60">
    <property type="entry name" value="Homeodomain-like"/>
    <property type="match status" value="2"/>
</dbReference>
<comment type="caution">
    <text evidence="5">The sequence shown here is derived from an EMBL/GenBank/DDBJ whole genome shotgun (WGS) entry which is preliminary data.</text>
</comment>
<proteinExistence type="predicted"/>
<dbReference type="InterPro" id="IPR018060">
    <property type="entry name" value="HTH_AraC"/>
</dbReference>
<accession>A0ABX3HPD0</accession>
<evidence type="ECO:0000256" key="3">
    <source>
        <dbReference type="ARBA" id="ARBA00023163"/>
    </source>
</evidence>
<keyword evidence="2" id="KW-0238">DNA-binding</keyword>
<dbReference type="InterPro" id="IPR020449">
    <property type="entry name" value="Tscrpt_reg_AraC-type_HTH"/>
</dbReference>
<dbReference type="InterPro" id="IPR009057">
    <property type="entry name" value="Homeodomain-like_sf"/>
</dbReference>
<dbReference type="RefSeq" id="WP_076109717.1">
    <property type="nucleotide sequence ID" value="NZ_MPTB01000005.1"/>
</dbReference>
<dbReference type="Proteomes" id="UP000187412">
    <property type="component" value="Unassembled WGS sequence"/>
</dbReference>
<dbReference type="EMBL" id="MPTB01000005">
    <property type="protein sequence ID" value="OMD51391.1"/>
    <property type="molecule type" value="Genomic_DNA"/>
</dbReference>
<dbReference type="InterPro" id="IPR037923">
    <property type="entry name" value="HTH-like"/>
</dbReference>
<reference evidence="5 6" key="1">
    <citation type="submission" date="2016-10" db="EMBL/GenBank/DDBJ databases">
        <title>Paenibacillus species isolates.</title>
        <authorList>
            <person name="Beno S.M."/>
        </authorList>
    </citation>
    <scope>NUCLEOTIDE SEQUENCE [LARGE SCALE GENOMIC DNA]</scope>
    <source>
        <strain evidence="5 6">FSL H7-0744</strain>
    </source>
</reference>
<evidence type="ECO:0000259" key="4">
    <source>
        <dbReference type="PROSITE" id="PS01124"/>
    </source>
</evidence>
<keyword evidence="3" id="KW-0804">Transcription</keyword>
<keyword evidence="6" id="KW-1185">Reference proteome</keyword>
<dbReference type="SMART" id="SM00342">
    <property type="entry name" value="HTH_ARAC"/>
    <property type="match status" value="1"/>
</dbReference>
<dbReference type="Gene3D" id="2.60.120.280">
    <property type="entry name" value="Regulatory protein AraC"/>
    <property type="match status" value="1"/>
</dbReference>
<protein>
    <submittedName>
        <fullName evidence="5">AraC family transcriptional regulator</fullName>
    </submittedName>
</protein>